<dbReference type="PROSITE" id="PS00107">
    <property type="entry name" value="PROTEIN_KINASE_ATP"/>
    <property type="match status" value="1"/>
</dbReference>
<dbReference type="Gene3D" id="3.30.200.20">
    <property type="entry name" value="Phosphorylase Kinase, domain 1"/>
    <property type="match status" value="1"/>
</dbReference>
<keyword evidence="5 11" id="KW-0418">Kinase</keyword>
<evidence type="ECO:0000259" key="10">
    <source>
        <dbReference type="PROSITE" id="PS50011"/>
    </source>
</evidence>
<keyword evidence="3" id="KW-0808">Transferase</keyword>
<dbReference type="InterPro" id="IPR011009">
    <property type="entry name" value="Kinase-like_dom_sf"/>
</dbReference>
<evidence type="ECO:0000256" key="9">
    <source>
        <dbReference type="SAM" id="MobiDB-lite"/>
    </source>
</evidence>
<feature type="region of interest" description="Disordered" evidence="9">
    <location>
        <begin position="113"/>
        <end position="132"/>
    </location>
</feature>
<feature type="compositionally biased region" description="Polar residues" evidence="9">
    <location>
        <begin position="1"/>
        <end position="27"/>
    </location>
</feature>
<dbReference type="SUPFAM" id="SSF56112">
    <property type="entry name" value="Protein kinase-like (PK-like)"/>
    <property type="match status" value="1"/>
</dbReference>
<evidence type="ECO:0000256" key="6">
    <source>
        <dbReference type="ARBA" id="ARBA00022840"/>
    </source>
</evidence>
<accession>A0A6A6HG73</accession>
<dbReference type="AlphaFoldDB" id="A0A6A6HG73"/>
<dbReference type="InterPro" id="IPR000719">
    <property type="entry name" value="Prot_kinase_dom"/>
</dbReference>
<evidence type="ECO:0000256" key="3">
    <source>
        <dbReference type="ARBA" id="ARBA00022679"/>
    </source>
</evidence>
<evidence type="ECO:0000313" key="11">
    <source>
        <dbReference type="EMBL" id="KAF2236828.1"/>
    </source>
</evidence>
<proteinExistence type="inferred from homology"/>
<dbReference type="GO" id="GO:0004674">
    <property type="term" value="F:protein serine/threonine kinase activity"/>
    <property type="evidence" value="ECO:0007669"/>
    <property type="project" value="UniProtKB-KW"/>
</dbReference>
<feature type="domain" description="Protein kinase" evidence="10">
    <location>
        <begin position="214"/>
        <end position="548"/>
    </location>
</feature>
<keyword evidence="2" id="KW-0723">Serine/threonine-protein kinase</keyword>
<dbReference type="EMBL" id="ML991783">
    <property type="protein sequence ID" value="KAF2236828.1"/>
    <property type="molecule type" value="Genomic_DNA"/>
</dbReference>
<organism evidence="11 12">
    <name type="scientific">Viridothelium virens</name>
    <name type="common">Speckled blister lichen</name>
    <name type="synonym">Trypethelium virens</name>
    <dbReference type="NCBI Taxonomy" id="1048519"/>
    <lineage>
        <taxon>Eukaryota</taxon>
        <taxon>Fungi</taxon>
        <taxon>Dikarya</taxon>
        <taxon>Ascomycota</taxon>
        <taxon>Pezizomycotina</taxon>
        <taxon>Dothideomycetes</taxon>
        <taxon>Dothideomycetes incertae sedis</taxon>
        <taxon>Trypetheliales</taxon>
        <taxon>Trypetheliaceae</taxon>
        <taxon>Viridothelium</taxon>
    </lineage>
</organism>
<keyword evidence="12" id="KW-1185">Reference proteome</keyword>
<keyword evidence="4 8" id="KW-0547">Nucleotide-binding</keyword>
<dbReference type="FunFam" id="1.10.510.10:FF:000078">
    <property type="entry name" value="Serine/threonine-protein kinase PRP4 homolog"/>
    <property type="match status" value="1"/>
</dbReference>
<reference evidence="11" key="1">
    <citation type="journal article" date="2020" name="Stud. Mycol.">
        <title>101 Dothideomycetes genomes: a test case for predicting lifestyles and emergence of pathogens.</title>
        <authorList>
            <person name="Haridas S."/>
            <person name="Albert R."/>
            <person name="Binder M."/>
            <person name="Bloem J."/>
            <person name="Labutti K."/>
            <person name="Salamov A."/>
            <person name="Andreopoulos B."/>
            <person name="Baker S."/>
            <person name="Barry K."/>
            <person name="Bills G."/>
            <person name="Bluhm B."/>
            <person name="Cannon C."/>
            <person name="Castanera R."/>
            <person name="Culley D."/>
            <person name="Daum C."/>
            <person name="Ezra D."/>
            <person name="Gonzalez J."/>
            <person name="Henrissat B."/>
            <person name="Kuo A."/>
            <person name="Liang C."/>
            <person name="Lipzen A."/>
            <person name="Lutzoni F."/>
            <person name="Magnuson J."/>
            <person name="Mondo S."/>
            <person name="Nolan M."/>
            <person name="Ohm R."/>
            <person name="Pangilinan J."/>
            <person name="Park H.-J."/>
            <person name="Ramirez L."/>
            <person name="Alfaro M."/>
            <person name="Sun H."/>
            <person name="Tritt A."/>
            <person name="Yoshinaga Y."/>
            <person name="Zwiers L.-H."/>
            <person name="Turgeon B."/>
            <person name="Goodwin S."/>
            <person name="Spatafora J."/>
            <person name="Crous P."/>
            <person name="Grigoriev I."/>
        </authorList>
    </citation>
    <scope>NUCLEOTIDE SEQUENCE</scope>
    <source>
        <strain evidence="11">Tuck. ex Michener</strain>
    </source>
</reference>
<keyword evidence="6 8" id="KW-0067">ATP-binding</keyword>
<dbReference type="PANTHER" id="PTHR24058">
    <property type="entry name" value="DUAL SPECIFICITY PROTEIN KINASE"/>
    <property type="match status" value="1"/>
</dbReference>
<evidence type="ECO:0000256" key="5">
    <source>
        <dbReference type="ARBA" id="ARBA00022777"/>
    </source>
</evidence>
<dbReference type="InterPro" id="IPR017441">
    <property type="entry name" value="Protein_kinase_ATP_BS"/>
</dbReference>
<feature type="binding site" evidence="8">
    <location>
        <position position="244"/>
    </location>
    <ligand>
        <name>ATP</name>
        <dbReference type="ChEBI" id="CHEBI:30616"/>
    </ligand>
</feature>
<protein>
    <recommendedName>
        <fullName evidence="1">non-specific serine/threonine protein kinase</fullName>
        <ecNumber evidence="1">2.7.11.1</ecNumber>
    </recommendedName>
</protein>
<comment type="similarity">
    <text evidence="7">Belongs to the protein kinase superfamily. CMGC Ser/Thr protein kinase family.</text>
</comment>
<dbReference type="GO" id="GO:0005524">
    <property type="term" value="F:ATP binding"/>
    <property type="evidence" value="ECO:0007669"/>
    <property type="project" value="UniProtKB-UniRule"/>
</dbReference>
<dbReference type="PROSITE" id="PS50011">
    <property type="entry name" value="PROTEIN_KINASE_DOM"/>
    <property type="match status" value="1"/>
</dbReference>
<name>A0A6A6HG73_VIRVR</name>
<gene>
    <name evidence="11" type="ORF">EV356DRAFT_53072</name>
</gene>
<dbReference type="EC" id="2.7.11.1" evidence="1"/>
<dbReference type="PROSITE" id="PS00108">
    <property type="entry name" value="PROTEIN_KINASE_ST"/>
    <property type="match status" value="1"/>
</dbReference>
<dbReference type="InterPro" id="IPR050494">
    <property type="entry name" value="Ser_Thr_dual-spec_kinase"/>
</dbReference>
<sequence length="556" mass="62536">MQESQVITQSAADTPQTEGGTPQTRGLSDNGGSGTPSVVAGNTGADETTSSDGLPKTPAGSSEVGFRAEIAIQTAEELANLDNAIVETAGEDEPSAVDYNPTADMQADKMRELERRGEDMSAQDYKESEADTKQMLVSQGSTKEPLSDHKPQQSVKDIDMFAEDDDMFASESDIQTKPGVTQAPKVLNANMLDDWDTPDGYYKVILGELLDNRYHVTAKLGSGVFSGVIRAWDTKVENKEVAIKIIRNNESMKKAAFTELNVLNRLREQDPQDRRHVVRLERSFNHKGHLCMVFESLDVDLRSALKIHGKQSGLSIEAIRHFGRQMFLALLLFKQTDILHADLKPDNILLRDASKIIKICDLGSAVDISDVYANEPRPYLASRFYRAPELILGMKYDFAIDMWSIGCTLFELFTCRILFSGRHNNAMLRSMMECRGRFPQKLLKRASEAHYANNGIVEFPFNDMLDQFYSREEEKLTGRELGKWIPVTRLAERGRDLKSRIFAVVDVKRLKPSEHKELELLHDLLDKCLQLNPDKRLTPDQALQHAFLKNHTISKR</sequence>
<dbReference type="InterPro" id="IPR008271">
    <property type="entry name" value="Ser/Thr_kinase_AS"/>
</dbReference>
<dbReference type="Proteomes" id="UP000800092">
    <property type="component" value="Unassembled WGS sequence"/>
</dbReference>
<evidence type="ECO:0000256" key="7">
    <source>
        <dbReference type="ARBA" id="ARBA00023596"/>
    </source>
</evidence>
<evidence type="ECO:0000256" key="8">
    <source>
        <dbReference type="PROSITE-ProRule" id="PRU10141"/>
    </source>
</evidence>
<feature type="region of interest" description="Disordered" evidence="9">
    <location>
        <begin position="1"/>
        <end position="68"/>
    </location>
</feature>
<evidence type="ECO:0000313" key="12">
    <source>
        <dbReference type="Proteomes" id="UP000800092"/>
    </source>
</evidence>
<evidence type="ECO:0000256" key="1">
    <source>
        <dbReference type="ARBA" id="ARBA00012513"/>
    </source>
</evidence>
<dbReference type="OrthoDB" id="9332038at2759"/>
<dbReference type="Pfam" id="PF00069">
    <property type="entry name" value="Pkinase"/>
    <property type="match status" value="1"/>
</dbReference>
<dbReference type="Gene3D" id="1.10.510.10">
    <property type="entry name" value="Transferase(Phosphotransferase) domain 1"/>
    <property type="match status" value="1"/>
</dbReference>
<evidence type="ECO:0000256" key="4">
    <source>
        <dbReference type="ARBA" id="ARBA00022741"/>
    </source>
</evidence>
<evidence type="ECO:0000256" key="2">
    <source>
        <dbReference type="ARBA" id="ARBA00022527"/>
    </source>
</evidence>
<dbReference type="PANTHER" id="PTHR24058:SF103">
    <property type="entry name" value="SERINE_THREONINE-PROTEIN KINASE PRP4 HOMOLOG"/>
    <property type="match status" value="1"/>
</dbReference>
<dbReference type="SMART" id="SM00220">
    <property type="entry name" value="S_TKc"/>
    <property type="match status" value="1"/>
</dbReference>